<dbReference type="Proteomes" id="UP000254664">
    <property type="component" value="Unassembled WGS sequence"/>
</dbReference>
<gene>
    <name evidence="1" type="ORF">NCTC9836_01799</name>
</gene>
<reference evidence="1 2" key="1">
    <citation type="submission" date="2018-06" db="EMBL/GenBank/DDBJ databases">
        <authorList>
            <consortium name="Pathogen Informatics"/>
            <person name="Doyle S."/>
        </authorList>
    </citation>
    <scope>NUCLEOTIDE SEQUENCE [LARGE SCALE GENOMIC DNA]</scope>
    <source>
        <strain evidence="1 2">NCTC9836</strain>
    </source>
</reference>
<sequence>MNSLYVSISNKVKQKDNKKRYKYVNNNCIARGKPMIELKFKNSTYIFLFMINQINSVLREE</sequence>
<accession>A0A381JAJ7</accession>
<keyword evidence="2" id="KW-1185">Reference proteome</keyword>
<dbReference type="EMBL" id="UFWZ01000001">
    <property type="protein sequence ID" value="SUY47466.1"/>
    <property type="molecule type" value="Genomic_DNA"/>
</dbReference>
<evidence type="ECO:0000313" key="1">
    <source>
        <dbReference type="EMBL" id="SUY47466.1"/>
    </source>
</evidence>
<proteinExistence type="predicted"/>
<dbReference type="RefSeq" id="WP_115641422.1">
    <property type="nucleotide sequence ID" value="NZ_UFWZ01000001.1"/>
</dbReference>
<evidence type="ECO:0000313" key="2">
    <source>
        <dbReference type="Proteomes" id="UP000254664"/>
    </source>
</evidence>
<dbReference type="AlphaFoldDB" id="A0A381JAJ7"/>
<name>A0A381JAJ7_9CLOT</name>
<organism evidence="1 2">
    <name type="scientific">Clostridium putrefaciens</name>
    <dbReference type="NCBI Taxonomy" id="99675"/>
    <lineage>
        <taxon>Bacteria</taxon>
        <taxon>Bacillati</taxon>
        <taxon>Bacillota</taxon>
        <taxon>Clostridia</taxon>
        <taxon>Eubacteriales</taxon>
        <taxon>Clostridiaceae</taxon>
        <taxon>Clostridium</taxon>
    </lineage>
</organism>
<protein>
    <submittedName>
        <fullName evidence="1">Uncharacterized protein</fullName>
    </submittedName>
</protein>